<evidence type="ECO:0000256" key="8">
    <source>
        <dbReference type="ARBA" id="ARBA00023235"/>
    </source>
</evidence>
<dbReference type="AlphaFoldDB" id="A0AAN1C731"/>
<dbReference type="HAMAP" id="MF_00135">
    <property type="entry name" value="PRAI"/>
    <property type="match status" value="1"/>
</dbReference>
<sequence length="199" mass="21228">MAKVKICGLMRPDDIFAVNAAGADFAGFVFAGGRHQVTLEQALSLRKLLNDDITAVGVFVDEPVAAILAAYQSGAIDVAQLHGHSTPTVINQLQRAGLQVIQVFERQNVDLASPADYLMVDSGKGSGQLLDLSAIPHITRPLILAGGLTPHNVSRAIQTVHPTIVDVSSGVETGGHKDANKIRQFIQNAKEEITYDNIK</sequence>
<reference evidence="11 13" key="1">
    <citation type="journal article" date="2017" name="Front. Immunol.">
        <title>Complete Genome Sequence of Lactobacillus casei LC5, a Potential Probiotics for Atopic Dermatitis.</title>
        <authorList>
            <person name="Kang J."/>
            <person name="Chung W.H."/>
            <person name="Lim T.J."/>
            <person name="Whon T.W."/>
            <person name="Lim S."/>
            <person name="Nam Y.D."/>
        </authorList>
    </citation>
    <scope>NUCLEOTIDE SEQUENCE [LARGE SCALE GENOMIC DNA]</scope>
    <source>
        <strain evidence="11 13">LC5</strain>
    </source>
</reference>
<dbReference type="InterPro" id="IPR001240">
    <property type="entry name" value="PRAI_dom"/>
</dbReference>
<organism evidence="11 13">
    <name type="scientific">Lacticaseibacillus casei</name>
    <name type="common">Lactobacillus casei</name>
    <dbReference type="NCBI Taxonomy" id="1582"/>
    <lineage>
        <taxon>Bacteria</taxon>
        <taxon>Bacillati</taxon>
        <taxon>Bacillota</taxon>
        <taxon>Bacilli</taxon>
        <taxon>Lactobacillales</taxon>
        <taxon>Lactobacillaceae</taxon>
        <taxon>Lacticaseibacillus</taxon>
    </lineage>
</organism>
<evidence type="ECO:0000256" key="3">
    <source>
        <dbReference type="ARBA" id="ARBA00012572"/>
    </source>
</evidence>
<name>A0AAN1C731_LACCA</name>
<dbReference type="EMBL" id="CP017065">
    <property type="protein sequence ID" value="ARY90774.1"/>
    <property type="molecule type" value="Genomic_DNA"/>
</dbReference>
<dbReference type="PANTHER" id="PTHR42894">
    <property type="entry name" value="N-(5'-PHOSPHORIBOSYL)ANTHRANILATE ISOMERASE"/>
    <property type="match status" value="1"/>
</dbReference>
<dbReference type="Gene3D" id="3.20.20.70">
    <property type="entry name" value="Aldolase class I"/>
    <property type="match status" value="1"/>
</dbReference>
<feature type="domain" description="N-(5'phosphoribosyl) anthranilate isomerase (PRAI)" evidence="10">
    <location>
        <begin position="4"/>
        <end position="188"/>
    </location>
</feature>
<comment type="catalytic activity">
    <reaction evidence="1 9">
        <text>N-(5-phospho-beta-D-ribosyl)anthranilate = 1-(2-carboxyphenylamino)-1-deoxy-D-ribulose 5-phosphate</text>
        <dbReference type="Rhea" id="RHEA:21540"/>
        <dbReference type="ChEBI" id="CHEBI:18277"/>
        <dbReference type="ChEBI" id="CHEBI:58613"/>
        <dbReference type="EC" id="5.3.1.24"/>
    </reaction>
</comment>
<keyword evidence="14" id="KW-1185">Reference proteome</keyword>
<evidence type="ECO:0000256" key="4">
    <source>
        <dbReference type="ARBA" id="ARBA00022272"/>
    </source>
</evidence>
<gene>
    <name evidence="9" type="primary">trpF</name>
    <name evidence="11" type="ORF">BGL52_02925</name>
    <name evidence="12" type="ORF">RWA16_02910</name>
</gene>
<dbReference type="GO" id="GO:0000162">
    <property type="term" value="P:L-tryptophan biosynthetic process"/>
    <property type="evidence" value="ECO:0007669"/>
    <property type="project" value="UniProtKB-UniRule"/>
</dbReference>
<dbReference type="SUPFAM" id="SSF51366">
    <property type="entry name" value="Ribulose-phoshate binding barrel"/>
    <property type="match status" value="1"/>
</dbReference>
<keyword evidence="6 9" id="KW-0822">Tryptophan biosynthesis</keyword>
<evidence type="ECO:0000313" key="11">
    <source>
        <dbReference type="EMBL" id="ARY90774.1"/>
    </source>
</evidence>
<dbReference type="Pfam" id="PF00697">
    <property type="entry name" value="PRAI"/>
    <property type="match status" value="1"/>
</dbReference>
<evidence type="ECO:0000256" key="2">
    <source>
        <dbReference type="ARBA" id="ARBA00004664"/>
    </source>
</evidence>
<dbReference type="PANTHER" id="PTHR42894:SF1">
    <property type="entry name" value="N-(5'-PHOSPHORIBOSYL)ANTHRANILATE ISOMERASE"/>
    <property type="match status" value="1"/>
</dbReference>
<dbReference type="InterPro" id="IPR011060">
    <property type="entry name" value="RibuloseP-bd_barrel"/>
</dbReference>
<keyword evidence="5 9" id="KW-0028">Amino-acid biosynthesis</keyword>
<keyword evidence="8 9" id="KW-0413">Isomerase</keyword>
<dbReference type="Proteomes" id="UP001303564">
    <property type="component" value="Chromosome"/>
</dbReference>
<dbReference type="GO" id="GO:0004640">
    <property type="term" value="F:phosphoribosylanthranilate isomerase activity"/>
    <property type="evidence" value="ECO:0007669"/>
    <property type="project" value="UniProtKB-UniRule"/>
</dbReference>
<evidence type="ECO:0000256" key="6">
    <source>
        <dbReference type="ARBA" id="ARBA00022822"/>
    </source>
</evidence>
<evidence type="ECO:0000256" key="7">
    <source>
        <dbReference type="ARBA" id="ARBA00023141"/>
    </source>
</evidence>
<dbReference type="EC" id="5.3.1.24" evidence="3 9"/>
<dbReference type="RefSeq" id="WP_087911655.1">
    <property type="nucleotide sequence ID" value="NZ_CP017065.1"/>
</dbReference>
<dbReference type="InterPro" id="IPR013785">
    <property type="entry name" value="Aldolase_TIM"/>
</dbReference>
<proteinExistence type="inferred from homology"/>
<evidence type="ECO:0000313" key="12">
    <source>
        <dbReference type="EMBL" id="WNX28119.1"/>
    </source>
</evidence>
<evidence type="ECO:0000256" key="5">
    <source>
        <dbReference type="ARBA" id="ARBA00022605"/>
    </source>
</evidence>
<keyword evidence="7 9" id="KW-0057">Aromatic amino acid biosynthesis</keyword>
<accession>A0AAN1C731</accession>
<reference evidence="12 14" key="2">
    <citation type="submission" date="2023-09" db="EMBL/GenBank/DDBJ databases">
        <title>Genomic characteristic of L. casei group strains isolated from clinical sources.</title>
        <authorList>
            <person name="Jarocki P."/>
        </authorList>
    </citation>
    <scope>NUCLEOTIDE SEQUENCE [LARGE SCALE GENOMIC DNA]</scope>
    <source>
        <strain evidence="12 14">LMG 24099</strain>
    </source>
</reference>
<evidence type="ECO:0000313" key="13">
    <source>
        <dbReference type="Proteomes" id="UP000195609"/>
    </source>
</evidence>
<comment type="similarity">
    <text evidence="9">Belongs to the TrpF family.</text>
</comment>
<dbReference type="Proteomes" id="UP000195609">
    <property type="component" value="Chromosome"/>
</dbReference>
<evidence type="ECO:0000256" key="9">
    <source>
        <dbReference type="HAMAP-Rule" id="MF_00135"/>
    </source>
</evidence>
<protein>
    <recommendedName>
        <fullName evidence="4 9">N-(5'-phosphoribosyl)anthranilate isomerase</fullName>
        <shortName evidence="9">PRAI</shortName>
        <ecNumber evidence="3 9">5.3.1.24</ecNumber>
    </recommendedName>
</protein>
<dbReference type="CDD" id="cd00405">
    <property type="entry name" value="PRAI"/>
    <property type="match status" value="1"/>
</dbReference>
<evidence type="ECO:0000313" key="14">
    <source>
        <dbReference type="Proteomes" id="UP001303564"/>
    </source>
</evidence>
<evidence type="ECO:0000259" key="10">
    <source>
        <dbReference type="Pfam" id="PF00697"/>
    </source>
</evidence>
<evidence type="ECO:0000256" key="1">
    <source>
        <dbReference type="ARBA" id="ARBA00001164"/>
    </source>
</evidence>
<comment type="pathway">
    <text evidence="2 9">Amino-acid biosynthesis; L-tryptophan biosynthesis; L-tryptophan from chorismate: step 3/5.</text>
</comment>
<dbReference type="EMBL" id="CP136128">
    <property type="protein sequence ID" value="WNX28119.1"/>
    <property type="molecule type" value="Genomic_DNA"/>
</dbReference>
<dbReference type="InterPro" id="IPR044643">
    <property type="entry name" value="TrpF_fam"/>
</dbReference>